<dbReference type="EMBL" id="JBHSDK010000018">
    <property type="protein sequence ID" value="MFC4336293.1"/>
    <property type="molecule type" value="Genomic_DNA"/>
</dbReference>
<accession>A0ABV8U0S6</accession>
<protein>
    <submittedName>
        <fullName evidence="1">Uncharacterized protein</fullName>
    </submittedName>
</protein>
<evidence type="ECO:0000313" key="1">
    <source>
        <dbReference type="EMBL" id="MFC4336293.1"/>
    </source>
</evidence>
<name>A0ABV8U0S6_9ACTN</name>
<dbReference type="RefSeq" id="WP_380622064.1">
    <property type="nucleotide sequence ID" value="NZ_JBHSDK010000018.1"/>
</dbReference>
<comment type="caution">
    <text evidence="1">The sequence shown here is derived from an EMBL/GenBank/DDBJ whole genome shotgun (WGS) entry which is preliminary data.</text>
</comment>
<keyword evidence="2" id="KW-1185">Reference proteome</keyword>
<organism evidence="1 2">
    <name type="scientific">Salininema proteolyticum</name>
    <dbReference type="NCBI Taxonomy" id="1607685"/>
    <lineage>
        <taxon>Bacteria</taxon>
        <taxon>Bacillati</taxon>
        <taxon>Actinomycetota</taxon>
        <taxon>Actinomycetes</taxon>
        <taxon>Glycomycetales</taxon>
        <taxon>Glycomycetaceae</taxon>
        <taxon>Salininema</taxon>
    </lineage>
</organism>
<evidence type="ECO:0000313" key="2">
    <source>
        <dbReference type="Proteomes" id="UP001595823"/>
    </source>
</evidence>
<proteinExistence type="predicted"/>
<dbReference type="Proteomes" id="UP001595823">
    <property type="component" value="Unassembled WGS sequence"/>
</dbReference>
<gene>
    <name evidence="1" type="ORF">ACFPET_13890</name>
</gene>
<reference evidence="2" key="1">
    <citation type="journal article" date="2019" name="Int. J. Syst. Evol. Microbiol.">
        <title>The Global Catalogue of Microorganisms (GCM) 10K type strain sequencing project: providing services to taxonomists for standard genome sequencing and annotation.</title>
        <authorList>
            <consortium name="The Broad Institute Genomics Platform"/>
            <consortium name="The Broad Institute Genome Sequencing Center for Infectious Disease"/>
            <person name="Wu L."/>
            <person name="Ma J."/>
        </authorList>
    </citation>
    <scope>NUCLEOTIDE SEQUENCE [LARGE SCALE GENOMIC DNA]</scope>
    <source>
        <strain evidence="2">IBRC-M 10908</strain>
    </source>
</reference>
<sequence length="171" mass="18570">MVTAEHEVPLRILQRQPEIALDLLTLAGLDRPPCDTVLPGSEVASDTKIRSLNCDNVSVCRSGEPITAAIVNEVQRSVDKPTSAEGGKRRWAWPAYIANVAHRWGVPAYMNVLCFDRRVEKWARGPFPVGQPGFDLRPFVFGPSNFPALTDTAGDGSMAAMAVLSATIENP</sequence>